<dbReference type="Gene3D" id="1.20.144.10">
    <property type="entry name" value="Phosphatidic acid phosphatase type 2/haloperoxidase"/>
    <property type="match status" value="1"/>
</dbReference>
<keyword evidence="1" id="KW-0472">Membrane</keyword>
<dbReference type="STRING" id="1798384.A3D03_00405"/>
<feature type="transmembrane region" description="Helical" evidence="1">
    <location>
        <begin position="130"/>
        <end position="146"/>
    </location>
</feature>
<reference evidence="3 4" key="1">
    <citation type="journal article" date="2016" name="Nat. Commun.">
        <title>Thousands of microbial genomes shed light on interconnected biogeochemical processes in an aquifer system.</title>
        <authorList>
            <person name="Anantharaman K."/>
            <person name="Brown C.T."/>
            <person name="Hug L.A."/>
            <person name="Sharon I."/>
            <person name="Castelle C.J."/>
            <person name="Probst A.J."/>
            <person name="Thomas B.C."/>
            <person name="Singh A."/>
            <person name="Wilkins M.J."/>
            <person name="Karaoz U."/>
            <person name="Brodie E.L."/>
            <person name="Williams K.H."/>
            <person name="Hubbard S.S."/>
            <person name="Banfield J.F."/>
        </authorList>
    </citation>
    <scope>NUCLEOTIDE SEQUENCE [LARGE SCALE GENOMIC DNA]</scope>
</reference>
<accession>A0A1F6A7J7</accession>
<dbReference type="InterPro" id="IPR036938">
    <property type="entry name" value="PAP2/HPO_sf"/>
</dbReference>
<comment type="caution">
    <text evidence="3">The sequence shown here is derived from an EMBL/GenBank/DDBJ whole genome shotgun (WGS) entry which is preliminary data.</text>
</comment>
<sequence length="177" mass="20373">MMENLYAVDKTLFYLLNHLPHNALTDIIFGAITLAGYLGFIWFVIGFIIYFKEKKSDKKLLKSLFATLFFSLLVEIFLKNLIMRLRPQFVLPGVIEPFDFYQSFSFPSGHAVISFAAAFVLSRYKPKLKWLYYSLAVIISFSRIYLGKHFPSDILGGAVIGLFIGYISLKIQMPKFK</sequence>
<dbReference type="EMBL" id="MFJN01000039">
    <property type="protein sequence ID" value="OGG20641.1"/>
    <property type="molecule type" value="Genomic_DNA"/>
</dbReference>
<dbReference type="AlphaFoldDB" id="A0A1F6A7J7"/>
<keyword evidence="1" id="KW-1133">Transmembrane helix</keyword>
<proteinExistence type="predicted"/>
<organism evidence="3 4">
    <name type="scientific">Candidatus Gottesmanbacteria bacterium RIFCSPHIGHO2_02_FULL_40_13</name>
    <dbReference type="NCBI Taxonomy" id="1798384"/>
    <lineage>
        <taxon>Bacteria</taxon>
        <taxon>Candidatus Gottesmaniibacteriota</taxon>
    </lineage>
</organism>
<name>A0A1F6A7J7_9BACT</name>
<dbReference type="SUPFAM" id="SSF48317">
    <property type="entry name" value="Acid phosphatase/Vanadium-dependent haloperoxidase"/>
    <property type="match status" value="1"/>
</dbReference>
<dbReference type="Pfam" id="PF01569">
    <property type="entry name" value="PAP2"/>
    <property type="match status" value="1"/>
</dbReference>
<keyword evidence="1" id="KW-0812">Transmembrane</keyword>
<dbReference type="SMART" id="SM00014">
    <property type="entry name" value="acidPPc"/>
    <property type="match status" value="1"/>
</dbReference>
<evidence type="ECO:0000313" key="4">
    <source>
        <dbReference type="Proteomes" id="UP000177092"/>
    </source>
</evidence>
<feature type="transmembrane region" description="Helical" evidence="1">
    <location>
        <begin position="27"/>
        <end position="51"/>
    </location>
</feature>
<gene>
    <name evidence="3" type="ORF">A3D03_00405</name>
</gene>
<evidence type="ECO:0000313" key="3">
    <source>
        <dbReference type="EMBL" id="OGG20641.1"/>
    </source>
</evidence>
<feature type="transmembrane region" description="Helical" evidence="1">
    <location>
        <begin position="63"/>
        <end position="83"/>
    </location>
</feature>
<dbReference type="PANTHER" id="PTHR14969:SF13">
    <property type="entry name" value="AT30094P"/>
    <property type="match status" value="1"/>
</dbReference>
<evidence type="ECO:0000259" key="2">
    <source>
        <dbReference type="SMART" id="SM00014"/>
    </source>
</evidence>
<dbReference type="PANTHER" id="PTHR14969">
    <property type="entry name" value="SPHINGOSINE-1-PHOSPHATE PHOSPHOHYDROLASE"/>
    <property type="match status" value="1"/>
</dbReference>
<feature type="domain" description="Phosphatidic acid phosphatase type 2/haloperoxidase" evidence="2">
    <location>
        <begin position="60"/>
        <end position="169"/>
    </location>
</feature>
<protein>
    <recommendedName>
        <fullName evidence="2">Phosphatidic acid phosphatase type 2/haloperoxidase domain-containing protein</fullName>
    </recommendedName>
</protein>
<feature type="transmembrane region" description="Helical" evidence="1">
    <location>
        <begin position="103"/>
        <end position="121"/>
    </location>
</feature>
<dbReference type="Proteomes" id="UP000177092">
    <property type="component" value="Unassembled WGS sequence"/>
</dbReference>
<evidence type="ECO:0000256" key="1">
    <source>
        <dbReference type="SAM" id="Phobius"/>
    </source>
</evidence>
<dbReference type="InterPro" id="IPR000326">
    <property type="entry name" value="PAP2/HPO"/>
</dbReference>
<feature type="transmembrane region" description="Helical" evidence="1">
    <location>
        <begin position="152"/>
        <end position="169"/>
    </location>
</feature>